<dbReference type="EMBL" id="BMAW01080930">
    <property type="protein sequence ID" value="GFU21992.1"/>
    <property type="molecule type" value="Genomic_DNA"/>
</dbReference>
<proteinExistence type="predicted"/>
<gene>
    <name evidence="1" type="primary">AVEN_197195_1</name>
    <name evidence="1" type="ORF">NPIL_145081</name>
</gene>
<evidence type="ECO:0000313" key="2">
    <source>
        <dbReference type="Proteomes" id="UP000887013"/>
    </source>
</evidence>
<keyword evidence="2" id="KW-1185">Reference proteome</keyword>
<reference evidence="1" key="1">
    <citation type="submission" date="2020-08" db="EMBL/GenBank/DDBJ databases">
        <title>Multicomponent nature underlies the extraordinary mechanical properties of spider dragline silk.</title>
        <authorList>
            <person name="Kono N."/>
            <person name="Nakamura H."/>
            <person name="Mori M."/>
            <person name="Yoshida Y."/>
            <person name="Ohtoshi R."/>
            <person name="Malay A.D."/>
            <person name="Moran D.A.P."/>
            <person name="Tomita M."/>
            <person name="Numata K."/>
            <person name="Arakawa K."/>
        </authorList>
    </citation>
    <scope>NUCLEOTIDE SEQUENCE</scope>
</reference>
<accession>A0A8X6QE99</accession>
<sequence>MQQLKHKPTISHARQAVFVHKDLKTCTNVFERRDSVRRLLQTPYDGPLLVLKSSDCGKYRNQCNQLASTQEGAALHHNDITFNKLSGTSLFVLVQERCDEIQSRERAQSFHSSVKEKQIPNSSNQECSSFAFGSRFHQNNLDKTTSNSRKEESDDSVASVFSCQTETKTQRVLLQTASVVARYNKQFRNCRLLADTAAQRSCVARKFSRLLKLPVIRKEKLSVYSFGDTSPVEKTFNVVKIRLENKDDPNSYLEIEALETEKISAAHIPPPDIDISIYSKHLKGLKLADTTNSDANVSVLIGADNYYDVMTGRIKRISRKLVATESFYGWCLIGISGPPKQKL</sequence>
<evidence type="ECO:0000313" key="1">
    <source>
        <dbReference type="EMBL" id="GFU21992.1"/>
    </source>
</evidence>
<comment type="caution">
    <text evidence="1">The sequence shown here is derived from an EMBL/GenBank/DDBJ whole genome shotgun (WGS) entry which is preliminary data.</text>
</comment>
<dbReference type="Proteomes" id="UP000887013">
    <property type="component" value="Unassembled WGS sequence"/>
</dbReference>
<protein>
    <submittedName>
        <fullName evidence="1">Integrase catalytic domain-containing protein</fullName>
    </submittedName>
</protein>
<name>A0A8X6QE99_NEPPI</name>
<dbReference type="AlphaFoldDB" id="A0A8X6QE99"/>
<dbReference type="OrthoDB" id="416987at2759"/>
<organism evidence="1 2">
    <name type="scientific">Nephila pilipes</name>
    <name type="common">Giant wood spider</name>
    <name type="synonym">Nephila maculata</name>
    <dbReference type="NCBI Taxonomy" id="299642"/>
    <lineage>
        <taxon>Eukaryota</taxon>
        <taxon>Metazoa</taxon>
        <taxon>Ecdysozoa</taxon>
        <taxon>Arthropoda</taxon>
        <taxon>Chelicerata</taxon>
        <taxon>Arachnida</taxon>
        <taxon>Araneae</taxon>
        <taxon>Araneomorphae</taxon>
        <taxon>Entelegynae</taxon>
        <taxon>Araneoidea</taxon>
        <taxon>Nephilidae</taxon>
        <taxon>Nephila</taxon>
    </lineage>
</organism>